<dbReference type="RefSeq" id="WP_131750078.1">
    <property type="nucleotide sequence ID" value="NZ_CAAAHO010000003.1"/>
</dbReference>
<reference evidence="1 2" key="1">
    <citation type="submission" date="2018-06" db="EMBL/GenBank/DDBJ databases">
        <authorList>
            <consortium name="Pathogen Informatics"/>
            <person name="Doyle S."/>
        </authorList>
    </citation>
    <scope>NUCLEOTIDE SEQUENCE [LARGE SCALE GENOMIC DNA]</scope>
    <source>
        <strain evidence="1 2">NCTC13315</strain>
    </source>
</reference>
<accession>A0A378HXI8</accession>
<dbReference type="EMBL" id="UGNV01000001">
    <property type="protein sequence ID" value="STX27532.1"/>
    <property type="molecule type" value="Genomic_DNA"/>
</dbReference>
<evidence type="ECO:0000313" key="2">
    <source>
        <dbReference type="Proteomes" id="UP000254968"/>
    </source>
</evidence>
<protein>
    <submittedName>
        <fullName evidence="1">Uncharacterized protein</fullName>
    </submittedName>
</protein>
<gene>
    <name evidence="1" type="ORF">NCTC13315_00038</name>
</gene>
<sequence length="74" mass="8515">MSADDQNIEICCSECEQTNVMNKNDHFECQSCHEIFSGIYQCEYCGHYYSADQEIEGTYFRGCCQCDGKDLSKD</sequence>
<organism evidence="1 2">
    <name type="scientific">Legionella beliardensis</name>
    <dbReference type="NCBI Taxonomy" id="91822"/>
    <lineage>
        <taxon>Bacteria</taxon>
        <taxon>Pseudomonadati</taxon>
        <taxon>Pseudomonadota</taxon>
        <taxon>Gammaproteobacteria</taxon>
        <taxon>Legionellales</taxon>
        <taxon>Legionellaceae</taxon>
        <taxon>Legionella</taxon>
    </lineage>
</organism>
<dbReference type="AlphaFoldDB" id="A0A378HXI8"/>
<evidence type="ECO:0000313" key="1">
    <source>
        <dbReference type="EMBL" id="STX27532.1"/>
    </source>
</evidence>
<name>A0A378HXI8_9GAMM</name>
<proteinExistence type="predicted"/>
<dbReference type="Proteomes" id="UP000254968">
    <property type="component" value="Unassembled WGS sequence"/>
</dbReference>
<keyword evidence="2" id="KW-1185">Reference proteome</keyword>